<evidence type="ECO:0000313" key="7">
    <source>
        <dbReference type="EnsemblMetazoa" id="AAEL018211-PB"/>
    </source>
</evidence>
<feature type="domain" description="PPM-type phosphatase" evidence="6">
    <location>
        <begin position="132"/>
        <end position="391"/>
    </location>
</feature>
<dbReference type="InterPro" id="IPR001932">
    <property type="entry name" value="PPM-type_phosphatase-like_dom"/>
</dbReference>
<dbReference type="PROSITE" id="PS01032">
    <property type="entry name" value="PPM_1"/>
    <property type="match status" value="1"/>
</dbReference>
<dbReference type="Gene3D" id="3.60.40.10">
    <property type="entry name" value="PPM-type phosphatase domain"/>
    <property type="match status" value="1"/>
</dbReference>
<evidence type="ECO:0000256" key="1">
    <source>
        <dbReference type="ARBA" id="ARBA00022723"/>
    </source>
</evidence>
<feature type="compositionally biased region" description="Low complexity" evidence="5">
    <location>
        <begin position="1522"/>
        <end position="1532"/>
    </location>
</feature>
<dbReference type="SMART" id="SM00331">
    <property type="entry name" value="PP2C_SIG"/>
    <property type="match status" value="1"/>
</dbReference>
<protein>
    <recommendedName>
        <fullName evidence="6">PPM-type phosphatase domain-containing protein</fullName>
    </recommendedName>
</protein>
<feature type="region of interest" description="Disordered" evidence="5">
    <location>
        <begin position="1413"/>
        <end position="1725"/>
    </location>
</feature>
<reference evidence="7 8" key="1">
    <citation type="submission" date="2017-06" db="EMBL/GenBank/DDBJ databases">
        <title>Aedes aegypti genome working group (AGWG) sequencing and assembly.</title>
        <authorList>
            <consortium name="Aedes aegypti Genome Working Group (AGWG)"/>
            <person name="Matthews B.J."/>
        </authorList>
    </citation>
    <scope>NUCLEOTIDE SEQUENCE [LARGE SCALE GENOMIC DNA]</scope>
    <source>
        <strain evidence="7 8">LVP_AGWG</strain>
    </source>
</reference>
<feature type="compositionally biased region" description="Low complexity" evidence="5">
    <location>
        <begin position="1496"/>
        <end position="1511"/>
    </location>
</feature>
<dbReference type="Pfam" id="PF07145">
    <property type="entry name" value="PAM2"/>
    <property type="match status" value="1"/>
</dbReference>
<feature type="compositionally biased region" description="Polar residues" evidence="5">
    <location>
        <begin position="966"/>
        <end position="977"/>
    </location>
</feature>
<evidence type="ECO:0000313" key="8">
    <source>
        <dbReference type="Proteomes" id="UP000008820"/>
    </source>
</evidence>
<evidence type="ECO:0000256" key="5">
    <source>
        <dbReference type="SAM" id="MobiDB-lite"/>
    </source>
</evidence>
<comment type="similarity">
    <text evidence="4">Belongs to the PP2C family.</text>
</comment>
<proteinExistence type="inferred from homology"/>
<dbReference type="GO" id="GO:0046872">
    <property type="term" value="F:metal ion binding"/>
    <property type="evidence" value="ECO:0007669"/>
    <property type="project" value="UniProtKB-KW"/>
</dbReference>
<feature type="compositionally biased region" description="Low complexity" evidence="5">
    <location>
        <begin position="1470"/>
        <end position="1487"/>
    </location>
</feature>
<feature type="compositionally biased region" description="Low complexity" evidence="5">
    <location>
        <begin position="1622"/>
        <end position="1640"/>
    </location>
</feature>
<dbReference type="InterPro" id="IPR009818">
    <property type="entry name" value="PAM2_motif"/>
</dbReference>
<feature type="compositionally biased region" description="Low complexity" evidence="5">
    <location>
        <begin position="1413"/>
        <end position="1445"/>
    </location>
</feature>
<feature type="compositionally biased region" description="Low complexity" evidence="5">
    <location>
        <begin position="1652"/>
        <end position="1702"/>
    </location>
</feature>
<feature type="compositionally biased region" description="Low complexity" evidence="5">
    <location>
        <begin position="1539"/>
        <end position="1606"/>
    </location>
</feature>
<dbReference type="CDD" id="cd00143">
    <property type="entry name" value="PP2Cc"/>
    <property type="match status" value="1"/>
</dbReference>
<dbReference type="EnsemblMetazoa" id="AAEL018211-RB">
    <property type="protein sequence ID" value="AAEL018211-PB"/>
    <property type="gene ID" value="AAEL018211"/>
</dbReference>
<dbReference type="InterPro" id="IPR000222">
    <property type="entry name" value="PP2C_BS"/>
</dbReference>
<feature type="compositionally biased region" description="Low complexity" evidence="5">
    <location>
        <begin position="1711"/>
        <end position="1725"/>
    </location>
</feature>
<gene>
    <name evidence="7" type="primary">5574376</name>
</gene>
<dbReference type="PROSITE" id="PS51746">
    <property type="entry name" value="PPM_2"/>
    <property type="match status" value="1"/>
</dbReference>
<organism evidence="7 8">
    <name type="scientific">Aedes aegypti</name>
    <name type="common">Yellowfever mosquito</name>
    <name type="synonym">Culex aegypti</name>
    <dbReference type="NCBI Taxonomy" id="7159"/>
    <lineage>
        <taxon>Eukaryota</taxon>
        <taxon>Metazoa</taxon>
        <taxon>Ecdysozoa</taxon>
        <taxon>Arthropoda</taxon>
        <taxon>Hexapoda</taxon>
        <taxon>Insecta</taxon>
        <taxon>Pterygota</taxon>
        <taxon>Neoptera</taxon>
        <taxon>Endopterygota</taxon>
        <taxon>Diptera</taxon>
        <taxon>Nematocera</taxon>
        <taxon>Culicoidea</taxon>
        <taxon>Culicidae</taxon>
        <taxon>Culicinae</taxon>
        <taxon>Aedini</taxon>
        <taxon>Aedes</taxon>
        <taxon>Stegomyia</taxon>
    </lineage>
</organism>
<feature type="region of interest" description="Disordered" evidence="5">
    <location>
        <begin position="1159"/>
        <end position="1184"/>
    </location>
</feature>
<dbReference type="SUPFAM" id="SSF81606">
    <property type="entry name" value="PP2C-like"/>
    <property type="match status" value="1"/>
</dbReference>
<dbReference type="SMART" id="SM00332">
    <property type="entry name" value="PP2Cc"/>
    <property type="match status" value="1"/>
</dbReference>
<feature type="compositionally biased region" description="Polar residues" evidence="5">
    <location>
        <begin position="1641"/>
        <end position="1651"/>
    </location>
</feature>
<keyword evidence="3 4" id="KW-0904">Protein phosphatase</keyword>
<dbReference type="Proteomes" id="UP000008820">
    <property type="component" value="Chromosome 2"/>
</dbReference>
<feature type="region of interest" description="Disordered" evidence="5">
    <location>
        <begin position="1335"/>
        <end position="1360"/>
    </location>
</feature>
<evidence type="ECO:0000256" key="2">
    <source>
        <dbReference type="ARBA" id="ARBA00022801"/>
    </source>
</evidence>
<name>A0A903V1M9_AEDAE</name>
<keyword evidence="2 4" id="KW-0378">Hydrolase</keyword>
<evidence type="ECO:0000256" key="4">
    <source>
        <dbReference type="RuleBase" id="RU003465"/>
    </source>
</evidence>
<keyword evidence="1" id="KW-0479">Metal-binding</keyword>
<dbReference type="PANTHER" id="PTHR13832:SF818">
    <property type="entry name" value="SD03870P"/>
    <property type="match status" value="1"/>
</dbReference>
<dbReference type="InterPro" id="IPR015655">
    <property type="entry name" value="PP2C"/>
</dbReference>
<reference evidence="7" key="2">
    <citation type="submission" date="2022-10" db="UniProtKB">
        <authorList>
            <consortium name="EnsemblMetazoa"/>
        </authorList>
    </citation>
    <scope>IDENTIFICATION</scope>
    <source>
        <strain evidence="7">LVP_AGWG</strain>
    </source>
</reference>
<dbReference type="InterPro" id="IPR036457">
    <property type="entry name" value="PPM-type-like_dom_sf"/>
</dbReference>
<evidence type="ECO:0000256" key="3">
    <source>
        <dbReference type="ARBA" id="ARBA00022912"/>
    </source>
</evidence>
<evidence type="ECO:0000259" key="6">
    <source>
        <dbReference type="PROSITE" id="PS51746"/>
    </source>
</evidence>
<feature type="region of interest" description="Disordered" evidence="5">
    <location>
        <begin position="961"/>
        <end position="980"/>
    </location>
</feature>
<feature type="compositionally biased region" description="Basic and acidic residues" evidence="5">
    <location>
        <begin position="1161"/>
        <end position="1175"/>
    </location>
</feature>
<dbReference type="GO" id="GO:0004722">
    <property type="term" value="F:protein serine/threonine phosphatase activity"/>
    <property type="evidence" value="ECO:0007669"/>
    <property type="project" value="InterPro"/>
</dbReference>
<sequence length="1788" mass="195096">MESIEEHREFLEYFKAHVDPTDQLPVRVPGYHLLESEIDGEVINWVLQYLLQMKCPQSLLAPIINEVVQETSKSYLKLPKLCGFDGYAYNPLKLSTIVISHTNDICERLLDNAELNEILAKSSASVLTQTPRHCVKAIKNTRRKMEDRHVCISDFNGMFGCKDPEPTSFYGVFDGHGGQDAAFFTAAHLCYNIAKSSKYPQNIEGAIKESFLKTDVAFIDKSEKHALNCGTTALVCIYRAIEKRLIVGWVGDSQALLVCEGKVCQIVSPHVPSVESECNRIEKLGGVVLNWNGSYRVNGQLAVSRAIGDAPLKPYITGEPDISSITLEGKEDFLIIASDGLWEAISEDFIALFVYRMIADNPECADSIAEQLVERARKGTSDNITVVVVLFKDPHLIAKSPWLNKMEATYEKNNTDNTFDNDTAHFKFSNMDGGLDISSDILDSNELEEHQMISSPTITKNNYNESNHVHISDKSTDVVDHHQRFVDDFGPETDVDAMDDPNAIKSPVEHQTNGVKPTSLENKIIQQLSEQNREFLSDSNPFKNDHFDQFSDDHLMLDDTIEKSHSPSEVVDNKIIDALESLAVSNGDEGKYELESEKQMENSHDTRQKSPEILDFTEKVDNNHEKNLFALDHAAEIDDTFVQYSENPFNQTVNEDAQLVDKVDTELLADTACVAESVGEDTEEEEDEWNYIKADEKSKDNLQSPNPLDNQNLEGELLITDPVQPQESEQIEPVTVSTEVPVLNIAGDSQLLDFSIADSVEKEDTFEQEKENVEIVETTAPVDEISDNNVPEETYSAEDASEEQAAVVFEQEIAETTIASPLTSAVAPVVLEDVDQTPLGEDHPAEVEPNLLEEKTSDIVTEDNNIAEIETEPPVELVQEDTSSLEVLPEDTLSTDIEVEHESEHLPETEETVEIESPITEQKEEELQLTVEPETSVDVELERPNSLSLEMASKLNPEAKEFVPVSSPSKSNPTSPVANAPSMIPNSYLMLDDDTVVAQSPKKCTTTMDNIDVPEEDAFQHEMNNRPHELEKPSEYINGNAEITARSHSPASEPSYQELNLKEAMQADEKLEHDYNDEKQVVPEDSPSELSNEQNILHVLNKEQDPMNMSFYEGRDEGLLSNSDELNKVHVLPEEDDSEEQPKEEADNVQKAVCESTPIEESAHDDVALDNKEEIENPETVSQTTLEEHVVIKSPVHEEPPAAIFAVASQVVNDVAALVDQMQIESPISSDLQDLEIKQDEKVELEQSATETEGVMMEQNNDILISLENQSDFKPLEDAVVVEEHSESPHPNAADDDINLHTAETEELVSPLVESVQHEVVAENEFITDESVLNVPSSSQPAFSPEVPVDYEPSVEKPAKEVSTAANIESVSTELVSEAKLDTTATANLLDTVTPVLEQVIKPVEEPKPAIVASKSATQKATVTTKASTTKTAATKTTSKTSTLTADKKAPTSAKLPSRPAPAKLSTVPKPSTAASTVKKTTAPATSRTVGIAKPSTAPSTTRTSLAATATNKTSLAEKKAPLLAKKPATTAVNGDVKTTTSRKPLTSSTLKSSTTATKSSTTTTSSSSSVPSARLSATSVKSTTAKPMTTTTSKTSTSAPVKPSSGTSRVSLAAQAAKPRTAPSTASKTATSTMASKTTQGSSSTLTKRVSTVGTAAPRTTTATSKTMTTATKTSSVTSRTSTVSKLSSTSTTSTVRKITSATSPTKKAVPSPTSKTTAKTSSTGKTVTSTKVTVSNHVNDVKVPLTEDSISSDLLNLDKQFKNDNNQLITNNGIETQMMVIDSAAD</sequence>
<dbReference type="PANTHER" id="PTHR13832">
    <property type="entry name" value="PROTEIN PHOSPHATASE 2C"/>
    <property type="match status" value="1"/>
</dbReference>
<dbReference type="Pfam" id="PF00481">
    <property type="entry name" value="PP2C"/>
    <property type="match status" value="1"/>
</dbReference>
<dbReference type="OrthoDB" id="416093at2759"/>
<keyword evidence="8" id="KW-1185">Reference proteome</keyword>
<feature type="region of interest" description="Disordered" evidence="5">
    <location>
        <begin position="900"/>
        <end position="943"/>
    </location>
</feature>
<accession>A0A903V1M9</accession>